<dbReference type="AlphaFoldDB" id="A0A6N6M9L0"/>
<evidence type="ECO:0000256" key="2">
    <source>
        <dbReference type="HAMAP-Rule" id="MF_01867"/>
    </source>
</evidence>
<keyword evidence="1 2" id="KW-0436">Ligase</keyword>
<reference evidence="5 6" key="1">
    <citation type="submission" date="2019-09" db="EMBL/GenBank/DDBJ databases">
        <title>Genomes of Cryomorphaceae.</title>
        <authorList>
            <person name="Bowman J.P."/>
        </authorList>
    </citation>
    <scope>NUCLEOTIDE SEQUENCE [LARGE SCALE GENOMIC DNA]</scope>
    <source>
        <strain evidence="5 6">KCTC 52047</strain>
    </source>
</reference>
<dbReference type="EMBL" id="WACR01000001">
    <property type="protein sequence ID" value="KAB1065902.1"/>
    <property type="molecule type" value="Genomic_DNA"/>
</dbReference>
<dbReference type="OrthoDB" id="9765151at2"/>
<dbReference type="Proteomes" id="UP000435357">
    <property type="component" value="Unassembled WGS sequence"/>
</dbReference>
<dbReference type="RefSeq" id="WP_151165890.1">
    <property type="nucleotide sequence ID" value="NZ_WACR01000001.1"/>
</dbReference>
<evidence type="ECO:0000313" key="5">
    <source>
        <dbReference type="EMBL" id="KAB1065902.1"/>
    </source>
</evidence>
<dbReference type="HAMAP" id="MF_01867">
    <property type="entry name" value="BshC"/>
    <property type="match status" value="1"/>
</dbReference>
<dbReference type="InterPro" id="IPR011199">
    <property type="entry name" value="Bacillithiol_biosynth_BshC"/>
</dbReference>
<keyword evidence="6" id="KW-1185">Reference proteome</keyword>
<dbReference type="InterPro" id="IPR055399">
    <property type="entry name" value="CC_BshC"/>
</dbReference>
<accession>A0A6N6M9L0</accession>
<evidence type="ECO:0000256" key="1">
    <source>
        <dbReference type="ARBA" id="ARBA00022598"/>
    </source>
</evidence>
<protein>
    <recommendedName>
        <fullName evidence="2">Putative cysteine ligase BshC</fullName>
        <ecNumber evidence="2">6.-.-.-</ecNumber>
    </recommendedName>
</protein>
<name>A0A6N6M9L0_9FLAO</name>
<organism evidence="5 6">
    <name type="scientific">Salibacter halophilus</name>
    <dbReference type="NCBI Taxonomy" id="1803916"/>
    <lineage>
        <taxon>Bacteria</taxon>
        <taxon>Pseudomonadati</taxon>
        <taxon>Bacteroidota</taxon>
        <taxon>Flavobacteriia</taxon>
        <taxon>Flavobacteriales</taxon>
        <taxon>Salibacteraceae</taxon>
        <taxon>Salibacter</taxon>
    </lineage>
</organism>
<dbReference type="NCBIfam" id="TIGR03998">
    <property type="entry name" value="thiol_BshC"/>
    <property type="match status" value="1"/>
</dbReference>
<dbReference type="Pfam" id="PF10079">
    <property type="entry name" value="Rossmann-like_BshC"/>
    <property type="match status" value="1"/>
</dbReference>
<dbReference type="GO" id="GO:0016874">
    <property type="term" value="F:ligase activity"/>
    <property type="evidence" value="ECO:0007669"/>
    <property type="project" value="UniProtKB-UniRule"/>
</dbReference>
<feature type="coiled-coil region" evidence="2">
    <location>
        <begin position="456"/>
        <end position="484"/>
    </location>
</feature>
<gene>
    <name evidence="2 5" type="primary">bshC</name>
    <name evidence="5" type="ORF">F3059_00065</name>
</gene>
<evidence type="ECO:0000259" key="3">
    <source>
        <dbReference type="Pfam" id="PF10079"/>
    </source>
</evidence>
<feature type="domain" description="Bacillithiol biosynthesis BshC N-terminal Rossmann-like" evidence="3">
    <location>
        <begin position="1"/>
        <end position="371"/>
    </location>
</feature>
<comment type="similarity">
    <text evidence="2">Belongs to the BshC family.</text>
</comment>
<dbReference type="EC" id="6.-.-.-" evidence="2"/>
<dbReference type="PIRSF" id="PIRSF012535">
    <property type="entry name" value="UCP012535"/>
    <property type="match status" value="1"/>
</dbReference>
<feature type="domain" description="Bacillithiol biosynthesis BshC C-terminal coiled-coil" evidence="4">
    <location>
        <begin position="373"/>
        <end position="527"/>
    </location>
</feature>
<dbReference type="Pfam" id="PF24850">
    <property type="entry name" value="CC_BshC"/>
    <property type="match status" value="1"/>
</dbReference>
<proteinExistence type="inferred from homology"/>
<sequence length="529" mass="61119">MTSECIRYDVAGMLNQLTRDYLDQQKSLSNFYQYEPEIESFEKLIEDRKSVSVNRELLATSLEKQYIEAGNGQSPALANIRLLRDENTFTVVTGHQLNLFTGPLYFIWKILSTINLTQQLKEKHPNYNFVPVYWMASEDHDFDEVNHTTVFGKKYSWQSNEKGAVGRFSTDGIADVLETLKKDTSRLNGGSDWYKILEEAYEKPTVAQATHHIVDSLFGDSGLIIVDGDDADLKQAFIPIMKRDILEQKANSLIEDAADDLEKLGYKKQVTPREINLFYLKNGLRERIVPGGDQFTILNTEISFSEEEILKELENHPERFSPNVALRPMYQETILPNLAYIGGGAEVAYWLELKRAFDAYDVFYPMVLLRNSVLVLNERAQKKQHQLELETFEIFQPYHDLAKKVVKQATREILSFQRERQDLSAIFDRIRERMQQADPTLRDSAEAAEVKHLHYINNLEKKLLRAEKRNNDVLMQRIDDLKAEIEPNGIFQERIVNVTQLICEHGISVISDVQNHLDPMCFELTVVRS</sequence>
<comment type="caution">
    <text evidence="5">The sequence shown here is derived from an EMBL/GenBank/DDBJ whole genome shotgun (WGS) entry which is preliminary data.</text>
</comment>
<keyword evidence="2" id="KW-0175">Coiled coil</keyword>
<evidence type="ECO:0000313" key="6">
    <source>
        <dbReference type="Proteomes" id="UP000435357"/>
    </source>
</evidence>
<dbReference type="InterPro" id="IPR055398">
    <property type="entry name" value="Rossmann-like_BshC"/>
</dbReference>
<evidence type="ECO:0000259" key="4">
    <source>
        <dbReference type="Pfam" id="PF24850"/>
    </source>
</evidence>